<dbReference type="SUPFAM" id="SSF54001">
    <property type="entry name" value="Cysteine proteinases"/>
    <property type="match status" value="1"/>
</dbReference>
<accession>A0A6H1TTG0</accession>
<feature type="active site" evidence="5">
    <location>
        <position position="1232"/>
    </location>
</feature>
<name>A0A6H1TTG0_9CYAN</name>
<dbReference type="InterPro" id="IPR022684">
    <property type="entry name" value="Calpain_cysteine_protease"/>
</dbReference>
<dbReference type="InterPro" id="IPR001300">
    <property type="entry name" value="Peptidase_C2_calpain_cat"/>
</dbReference>
<feature type="domain" description="Calpain catalytic" evidence="6">
    <location>
        <begin position="1034"/>
        <end position="1288"/>
    </location>
</feature>
<dbReference type="InterPro" id="IPR038765">
    <property type="entry name" value="Papain-like_cys_pep_sf"/>
</dbReference>
<keyword evidence="8" id="KW-1185">Reference proteome</keyword>
<dbReference type="GO" id="GO:0006508">
    <property type="term" value="P:proteolysis"/>
    <property type="evidence" value="ECO:0007669"/>
    <property type="project" value="UniProtKB-KW"/>
</dbReference>
<dbReference type="SMART" id="SM00230">
    <property type="entry name" value="CysPc"/>
    <property type="match status" value="1"/>
</dbReference>
<dbReference type="PANTHER" id="PTHR10183:SF379">
    <property type="entry name" value="CALPAIN-5"/>
    <property type="match status" value="1"/>
</dbReference>
<evidence type="ECO:0000256" key="3">
    <source>
        <dbReference type="ARBA" id="ARBA00022801"/>
    </source>
</evidence>
<evidence type="ECO:0000259" key="6">
    <source>
        <dbReference type="PROSITE" id="PS50203"/>
    </source>
</evidence>
<dbReference type="EMBL" id="CP051167">
    <property type="protein sequence ID" value="QIZ69831.1"/>
    <property type="molecule type" value="Genomic_DNA"/>
</dbReference>
<reference evidence="7 8" key="1">
    <citation type="submission" date="2020-04" db="EMBL/GenBank/DDBJ databases">
        <authorList>
            <person name="Basu S."/>
            <person name="Maruthanayagam V."/>
            <person name="Chakraborty S."/>
            <person name="Pramanik A."/>
            <person name="Mukherjee J."/>
            <person name="Brink B."/>
        </authorList>
    </citation>
    <scope>NUCLEOTIDE SEQUENCE [LARGE SCALE GENOMIC DNA]</scope>
    <source>
        <strain evidence="7 8">AP17</strain>
    </source>
</reference>
<evidence type="ECO:0000256" key="2">
    <source>
        <dbReference type="ARBA" id="ARBA00022670"/>
    </source>
</evidence>
<proteinExistence type="inferred from homology"/>
<dbReference type="GO" id="GO:0004198">
    <property type="term" value="F:calcium-dependent cysteine-type endopeptidase activity"/>
    <property type="evidence" value="ECO:0007669"/>
    <property type="project" value="InterPro"/>
</dbReference>
<organism evidence="7 8">
    <name type="scientific">Oxynema aestuarii AP17</name>
    <dbReference type="NCBI Taxonomy" id="2064643"/>
    <lineage>
        <taxon>Bacteria</taxon>
        <taxon>Bacillati</taxon>
        <taxon>Cyanobacteriota</taxon>
        <taxon>Cyanophyceae</taxon>
        <taxon>Oscillatoriophycideae</taxon>
        <taxon>Oscillatoriales</taxon>
        <taxon>Oscillatoriaceae</taxon>
        <taxon>Oxynema</taxon>
        <taxon>Oxynema aestuarii</taxon>
    </lineage>
</organism>
<feature type="active site" evidence="5">
    <location>
        <position position="1250"/>
    </location>
</feature>
<dbReference type="PANTHER" id="PTHR10183">
    <property type="entry name" value="CALPAIN"/>
    <property type="match status" value="1"/>
</dbReference>
<evidence type="ECO:0000256" key="5">
    <source>
        <dbReference type="PROSITE-ProRule" id="PRU00239"/>
    </source>
</evidence>
<dbReference type="PRINTS" id="PR00704">
    <property type="entry name" value="CALPAIN"/>
</dbReference>
<comment type="similarity">
    <text evidence="1">Belongs to the peptidase C2 family.</text>
</comment>
<dbReference type="RefSeq" id="WP_168567988.1">
    <property type="nucleotide sequence ID" value="NZ_CP051167.1"/>
</dbReference>
<dbReference type="PROSITE" id="PS50203">
    <property type="entry name" value="CALPAIN_CAT"/>
    <property type="match status" value="1"/>
</dbReference>
<keyword evidence="2 5" id="KW-0645">Protease</keyword>
<sequence>MRFVGGSVAGTDKISIGAYDGQDWGLQFAIITTQKVNQAPVVTAYNQTVNSGSSTSLSFSVTDPDGDQIRYYYFSDNNSSSTSGYFTVNGVKQTSGFYVDPDKLNTVRFVGGSAAGTDPIRIWAYDGQDWGYKDATMTTQQVNRAPVVTAYDRTVNSGSSNSLSFSASDPDGDRISYYYFSDYNTSSTSGYFTLNGVKQTSSFSVAADNLNTVRFVGGSAAGTDEIRIWAYDGQTWGSNDATITTQQANRAPVVTAYDRTVNSGSSNSLSFSASDPDGDRISYYYFSDYNTSSTSGYFTLNGVKQTSSFSVAADNLNTVRFVGGSAAGTDEIRIWAYDGQTWGSNDATITTQQANRAPVVTAYDRTVNSGSSINPGFYVSDPDGDQITRYYFSDYNTSSTSGYFTLNGVKQTSSFFVDADKLNTVRFVGGSATGTDQIRIWAYDGQTWGSNDATITTQKVNRAPVVTAYNQTVRRNQSIQPSFSVTDADGDTMTRYAFFDGNTSSTSGYFTVNGVKQAAGQTFYVNADQLNTVRFVGGSSNSNDYVYTRAYDGSAWSNWKDYLMKTEGGSKPVVSATDQTVKRNQSIQPSFSVTDADGDTMTRYRFFDGDNSSTSGYFTVNGVKKAAHQTFYVDADQLHTVRFVGGSVAGNDRVYVSATDGLDGWSTWQDYLMKTEGGSKPVVSATDQTVKRNQSIQPSFSVTDADGDTMTRYRFFDGDNSSTSGYFTVNGVKKAAHQTFYVDADQLHTVRFVGGSVAGNDRVYVSATDGIDGWSTWQDYLMKTQSGSNPVVTASDQTVNANESMKLSFSVTDADGDTMTRYAFFDGNSSSTSGYFTVNGVKQAAGQTFYVDADKLDTVRFVGGAVAGIDGLHVRTSDGVDGWSEWTKFNVSTKATVINDWFEQNIKDAAIRSLARSRFQDGELDRKDMIDIFINATDSGVVDAYEFADLQTLTSNKDYIKMPDYVQILSTKISHGNPANKSYRGTYLGNLQAGSSGEHLGKLIKKHFLGQDHPLPKGEYSYGSASNVEYRYAEGQLFQNGISYEDIKQGAVGDCYYLASLAAVAQKTPNVIKDMFIDNGIDEDGNRTYTVRFYNNGQVDYVTVDRYLPTNKNNGSLPFAGVGNGHTYKNSNNELWVALAEKAYAQMNEAGWMKRYTTDEGIDLHGLNSYKGIEGGWTNVSVAHINNQSGTRHSISSSTASSVVTAFNFGKLVNFSSLGKEATHGSPVVSSHAYTMVDYNQSTGKFKLFNPWGLDGGTEPGDSAFKPGILEMSWNEIKTYFRYWRVNG</sequence>
<keyword evidence="4 5" id="KW-0788">Thiol protease</keyword>
<keyword evidence="3 5" id="KW-0378">Hydrolase</keyword>
<dbReference type="Pfam" id="PF00648">
    <property type="entry name" value="Peptidase_C2"/>
    <property type="match status" value="1"/>
</dbReference>
<evidence type="ECO:0000313" key="8">
    <source>
        <dbReference type="Proteomes" id="UP000500857"/>
    </source>
</evidence>
<evidence type="ECO:0000313" key="7">
    <source>
        <dbReference type="EMBL" id="QIZ69831.1"/>
    </source>
</evidence>
<protein>
    <recommendedName>
        <fullName evidence="6">Calpain catalytic domain-containing protein</fullName>
    </recommendedName>
</protein>
<evidence type="ECO:0000256" key="1">
    <source>
        <dbReference type="ARBA" id="ARBA00007623"/>
    </source>
</evidence>
<evidence type="ECO:0000256" key="4">
    <source>
        <dbReference type="ARBA" id="ARBA00022807"/>
    </source>
</evidence>
<feature type="active site" evidence="5">
    <location>
        <position position="1055"/>
    </location>
</feature>
<dbReference type="KEGG" id="oxy:HCG48_03915"/>
<gene>
    <name evidence="7" type="ORF">HCG48_03915</name>
</gene>
<dbReference type="Proteomes" id="UP000500857">
    <property type="component" value="Chromosome"/>
</dbReference>